<evidence type="ECO:0000259" key="4">
    <source>
        <dbReference type="Pfam" id="PF00933"/>
    </source>
</evidence>
<dbReference type="InterPro" id="IPR017853">
    <property type="entry name" value="GH"/>
</dbReference>
<reference evidence="5 6" key="1">
    <citation type="journal article" date="2013" name="J. Mol. Microbiol. Biotechnol.">
        <title>Analysis of the Complete Genomes of Acholeplasma brassicae , A. palmae and A. laidlawii and Their Comparison to the Obligate Parasites from ' Candidatus Phytoplasma'.</title>
        <authorList>
            <person name="Kube M."/>
            <person name="Siewert C."/>
            <person name="Migdoll A.M."/>
            <person name="Duduk B."/>
            <person name="Holz S."/>
            <person name="Rabus R."/>
            <person name="Seemuller E."/>
            <person name="Mitrovic J."/>
            <person name="Muller I."/>
            <person name="Buttner C."/>
            <person name="Reinhardt R."/>
        </authorList>
    </citation>
    <scope>NUCLEOTIDE SEQUENCE [LARGE SCALE GENOMIC DNA]</scope>
    <source>
        <strain evidence="6">0502</strain>
    </source>
</reference>
<dbReference type="InterPro" id="IPR050226">
    <property type="entry name" value="NagZ_Beta-hexosaminidase"/>
</dbReference>
<dbReference type="RefSeq" id="WP_030004278.1">
    <property type="nucleotide sequence ID" value="NC_022549.1"/>
</dbReference>
<evidence type="ECO:0000313" key="6">
    <source>
        <dbReference type="Proteomes" id="UP000032737"/>
    </source>
</evidence>
<evidence type="ECO:0000256" key="1">
    <source>
        <dbReference type="ARBA" id="ARBA00005336"/>
    </source>
</evidence>
<dbReference type="InterPro" id="IPR036962">
    <property type="entry name" value="Glyco_hydro_3_N_sf"/>
</dbReference>
<dbReference type="OrthoDB" id="9805821at2"/>
<proteinExistence type="inferred from homology"/>
<evidence type="ECO:0000256" key="2">
    <source>
        <dbReference type="ARBA" id="ARBA00022801"/>
    </source>
</evidence>
<dbReference type="AlphaFoldDB" id="U4KMM6"/>
<keyword evidence="2 5" id="KW-0378">Hydrolase</keyword>
<dbReference type="GO" id="GO:0004553">
    <property type="term" value="F:hydrolase activity, hydrolyzing O-glycosyl compounds"/>
    <property type="evidence" value="ECO:0007669"/>
    <property type="project" value="InterPro"/>
</dbReference>
<dbReference type="Pfam" id="PF00933">
    <property type="entry name" value="Glyco_hydro_3"/>
    <property type="match status" value="1"/>
</dbReference>
<sequence>MKYNLDKLTIEEKIGQLFMFGVQSDVVDERTIKLIRDYKVGNVILFARNCINPNQLFKLNQDLQKEALTHLGIPMFISIDQEGGMVTRIFEGSTFFPGAMTIGATSNVNRAYLNGVYMGQELEALGINMNLAPVLDVNNNPKNPVIGVRSYSDNAEVVADFGTAYVKGLQETILATAKHFPGHGDTNVDSHLALPKVDYPIERLESIELVPFKRAIKEGIHAIMSSHIDFPAFTENGLPTTLSEKCLTTFLREDLGFEGLIVTDGMEMKAVQDHYGTVEACLMAVQAGANQVCICHTEALQFKAFERFKEAVATGELPMAVLDERVSRVLKYKELLNDKYYDVAYEMIKPIVENETHQAFALETVRKAATLVKGKAYQQNGTTLFIGVLPKATSGADDTDGTYNMNKQIKHELPSIETMHLPINPTDEDISRLVKKANLYDQVVISSYNSNIYTNQIKAIEALSQLDNELYVVSMRNPYDLHYTDKIDNYVCLYEYTPNSIKVLIEYLRGALSFDGRLPIREK</sequence>
<dbReference type="PANTHER" id="PTHR30480:SF16">
    <property type="entry name" value="GLYCOSIDE HYDROLASE FAMILY 3 DOMAIN PROTEIN"/>
    <property type="match status" value="1"/>
</dbReference>
<dbReference type="PANTHER" id="PTHR30480">
    <property type="entry name" value="BETA-HEXOSAMINIDASE-RELATED"/>
    <property type="match status" value="1"/>
</dbReference>
<dbReference type="NCBIfam" id="NF003740">
    <property type="entry name" value="PRK05337.1"/>
    <property type="match status" value="1"/>
</dbReference>
<feature type="domain" description="Glycoside hydrolase family 3 N-terminal" evidence="4">
    <location>
        <begin position="9"/>
        <end position="331"/>
    </location>
</feature>
<gene>
    <name evidence="5" type="ORF">BN85303960</name>
</gene>
<dbReference type="Proteomes" id="UP000032737">
    <property type="component" value="Chromosome"/>
</dbReference>
<dbReference type="KEGG" id="abra:BN85303960"/>
<dbReference type="Gene3D" id="3.40.50.1700">
    <property type="entry name" value="Glycoside hydrolase family 3 C-terminal domain"/>
    <property type="match status" value="1"/>
</dbReference>
<dbReference type="HOGENOM" id="CLU_008392_5_3_14"/>
<dbReference type="GO" id="GO:0005975">
    <property type="term" value="P:carbohydrate metabolic process"/>
    <property type="evidence" value="ECO:0007669"/>
    <property type="project" value="InterPro"/>
</dbReference>
<name>U4KMM6_9MOLU</name>
<evidence type="ECO:0000256" key="3">
    <source>
        <dbReference type="ARBA" id="ARBA00023295"/>
    </source>
</evidence>
<dbReference type="SUPFAM" id="SSF51445">
    <property type="entry name" value="(Trans)glycosidases"/>
    <property type="match status" value="1"/>
</dbReference>
<dbReference type="STRING" id="61635.BN85303960"/>
<comment type="similarity">
    <text evidence="1">Belongs to the glycosyl hydrolase 3 family.</text>
</comment>
<evidence type="ECO:0000313" key="5">
    <source>
        <dbReference type="EMBL" id="CCV65417.1"/>
    </source>
</evidence>
<protein>
    <submittedName>
        <fullName evidence="5">Glycoside hydrolase, family 3 protein</fullName>
    </submittedName>
</protein>
<keyword evidence="3" id="KW-0326">Glycosidase</keyword>
<dbReference type="Gene3D" id="3.20.20.300">
    <property type="entry name" value="Glycoside hydrolase, family 3, N-terminal domain"/>
    <property type="match status" value="1"/>
</dbReference>
<dbReference type="EMBL" id="FO681348">
    <property type="protein sequence ID" value="CCV65417.1"/>
    <property type="molecule type" value="Genomic_DNA"/>
</dbReference>
<accession>U4KMM6</accession>
<dbReference type="InterPro" id="IPR001764">
    <property type="entry name" value="Glyco_hydro_3_N"/>
</dbReference>
<dbReference type="PRINTS" id="PR00133">
    <property type="entry name" value="GLHYDRLASE3"/>
</dbReference>
<keyword evidence="6" id="KW-1185">Reference proteome</keyword>
<dbReference type="InterPro" id="IPR036881">
    <property type="entry name" value="Glyco_hydro_3_C_sf"/>
</dbReference>
<dbReference type="GO" id="GO:0009254">
    <property type="term" value="P:peptidoglycan turnover"/>
    <property type="evidence" value="ECO:0007669"/>
    <property type="project" value="TreeGrafter"/>
</dbReference>
<organism evidence="5 6">
    <name type="scientific">Acholeplasma brassicae</name>
    <dbReference type="NCBI Taxonomy" id="61635"/>
    <lineage>
        <taxon>Bacteria</taxon>
        <taxon>Bacillati</taxon>
        <taxon>Mycoplasmatota</taxon>
        <taxon>Mollicutes</taxon>
        <taxon>Acholeplasmatales</taxon>
        <taxon>Acholeplasmataceae</taxon>
        <taxon>Acholeplasma</taxon>
    </lineage>
</organism>